<feature type="short sequence motif" description="GXSXG" evidence="6">
    <location>
        <begin position="73"/>
        <end position="77"/>
    </location>
</feature>
<evidence type="ECO:0000313" key="9">
    <source>
        <dbReference type="EMBL" id="MFC2972271.1"/>
    </source>
</evidence>
<feature type="chain" id="PRO_5045573002" evidence="7">
    <location>
        <begin position="26"/>
        <end position="743"/>
    </location>
</feature>
<evidence type="ECO:0000256" key="2">
    <source>
        <dbReference type="ARBA" id="ARBA00022801"/>
    </source>
</evidence>
<dbReference type="PROSITE" id="PS51635">
    <property type="entry name" value="PNPLA"/>
    <property type="match status" value="1"/>
</dbReference>
<protein>
    <submittedName>
        <fullName evidence="9">Patatin-like phospholipase family protein</fullName>
    </submittedName>
</protein>
<reference evidence="10" key="1">
    <citation type="journal article" date="2019" name="Int. J. Syst. Evol. Microbiol.">
        <title>The Global Catalogue of Microorganisms (GCM) 10K type strain sequencing project: providing services to taxonomists for standard genome sequencing and annotation.</title>
        <authorList>
            <consortium name="The Broad Institute Genomics Platform"/>
            <consortium name="The Broad Institute Genome Sequencing Center for Infectious Disease"/>
            <person name="Wu L."/>
            <person name="Ma J."/>
        </authorList>
    </citation>
    <scope>NUCLEOTIDE SEQUENCE [LARGE SCALE GENOMIC DNA]</scope>
    <source>
        <strain evidence="10">KCTC 62195</strain>
    </source>
</reference>
<dbReference type="Gene3D" id="3.10.20.310">
    <property type="entry name" value="membrane protein fhac"/>
    <property type="match status" value="1"/>
</dbReference>
<dbReference type="PANTHER" id="PTHR14226">
    <property type="entry name" value="NEUROPATHY TARGET ESTERASE/SWISS CHEESE D.MELANOGASTER"/>
    <property type="match status" value="1"/>
</dbReference>
<dbReference type="InterPro" id="IPR000184">
    <property type="entry name" value="Bac_surfAg_D15"/>
</dbReference>
<dbReference type="EMBL" id="JBHRSJ010000016">
    <property type="protein sequence ID" value="MFC2972271.1"/>
    <property type="molecule type" value="Genomic_DNA"/>
</dbReference>
<dbReference type="Gene3D" id="2.40.160.50">
    <property type="entry name" value="membrane protein fhac: a member of the omp85/tpsb transporter family"/>
    <property type="match status" value="1"/>
</dbReference>
<organism evidence="9 10">
    <name type="scientific">Azotobacter bryophylli</name>
    <dbReference type="NCBI Taxonomy" id="1986537"/>
    <lineage>
        <taxon>Bacteria</taxon>
        <taxon>Pseudomonadati</taxon>
        <taxon>Pseudomonadota</taxon>
        <taxon>Gammaproteobacteria</taxon>
        <taxon>Pseudomonadales</taxon>
        <taxon>Pseudomonadaceae</taxon>
        <taxon>Azotobacter</taxon>
    </lineage>
</organism>
<dbReference type="Proteomes" id="UP001595457">
    <property type="component" value="Unassembled WGS sequence"/>
</dbReference>
<comment type="caution">
    <text evidence="9">The sequence shown here is derived from an EMBL/GenBank/DDBJ whole genome shotgun (WGS) entry which is preliminary data.</text>
</comment>
<dbReference type="SUPFAM" id="SSF52151">
    <property type="entry name" value="FabD/lysophospholipase-like"/>
    <property type="match status" value="1"/>
</dbReference>
<evidence type="ECO:0000256" key="3">
    <source>
        <dbReference type="ARBA" id="ARBA00022963"/>
    </source>
</evidence>
<feature type="active site" description="Proton acceptor" evidence="6">
    <location>
        <position position="220"/>
    </location>
</feature>
<keyword evidence="5" id="KW-0472">Membrane</keyword>
<evidence type="ECO:0000256" key="7">
    <source>
        <dbReference type="SAM" id="SignalP"/>
    </source>
</evidence>
<keyword evidence="7" id="KW-0732">Signal</keyword>
<dbReference type="Pfam" id="PF01734">
    <property type="entry name" value="Patatin"/>
    <property type="match status" value="1"/>
</dbReference>
<dbReference type="InterPro" id="IPR002641">
    <property type="entry name" value="PNPLA_dom"/>
</dbReference>
<sequence>MHLRYRLAVVALGLALVALSPPAAAEDGLRPANSLGRPKVCVVLSGGGARGAAHVGVLKVLEEYRVPVDCIAGTSMGSLVGAAYATGTTVPEMEQIIRGISTELLFKENPPRRERAMRRKQDDYLPLFSPEIGLEGGKLEFLKGLVSGVQLETVLRRLSKAKGEYQFDQLPIPFRAVATDLVTGKAVVFREGELANVMRASMSVPGAVAPAEFEGMLLVDGMLTSNLPVQAAREMGADVIIAVNVGTPLLKRNELSGIFGVTEQMISILAEQNVQASLAQLKSTDILISPELGAFSTADFDHLPKIAPLGETAARKLGDRLKRLSIPEKEYAALRERQRIVVVPDQRPVDEIHFEDLQRVNPDTARASLKTRPHQPIDQQTLDEDMRRLYGIGDFEHVNYRFLEEPGRRVLAVDAVEKSWGPNYLRFGLGLTSDFSGDAFFNLLGSYRRTWLNSLGAEWRTDVQLGRTSSLNSEFYQPLEAEGTYFVAPRLTFERRTSDLYRDDDRVATYQLTSAQLGLDLGRQLSRYGELRFGILGGQLKPKLDTGPEFLSPGPSQIAQRGFATRLVLDQLDSVDFPRSGWRAGLRLYDSISGLGADDAYTKWDADGTGAISFGEHSLNLSFKVGGRIGGDPLPRYDQFQWGGFLQQSGYATGQLLGQKLEFARLMYYHRILRGSLLQGAYSGFSLELGRMREPLVPDNSEDWLTSASIFVATDTPIGPMYLGYGHAKGGNNSLYFYLGRPY</sequence>
<keyword evidence="3 6" id="KW-0442">Lipid degradation</keyword>
<accession>A0ABV7ASM1</accession>
<dbReference type="InterPro" id="IPR016035">
    <property type="entry name" value="Acyl_Trfase/lysoPLipase"/>
</dbReference>
<dbReference type="CDD" id="cd07205">
    <property type="entry name" value="Pat_PNPLA6_PNPLA7_NTE1_like"/>
    <property type="match status" value="1"/>
</dbReference>
<evidence type="ECO:0000256" key="6">
    <source>
        <dbReference type="PROSITE-ProRule" id="PRU01161"/>
    </source>
</evidence>
<dbReference type="Pfam" id="PF01103">
    <property type="entry name" value="Omp85"/>
    <property type="match status" value="1"/>
</dbReference>
<feature type="active site" description="Nucleophile" evidence="6">
    <location>
        <position position="75"/>
    </location>
</feature>
<comment type="caution">
    <text evidence="6">Lacks conserved residue(s) required for the propagation of feature annotation.</text>
</comment>
<feature type="domain" description="PNPLA" evidence="8">
    <location>
        <begin position="42"/>
        <end position="233"/>
    </location>
</feature>
<feature type="signal peptide" evidence="7">
    <location>
        <begin position="1"/>
        <end position="25"/>
    </location>
</feature>
<evidence type="ECO:0000256" key="1">
    <source>
        <dbReference type="ARBA" id="ARBA00004370"/>
    </source>
</evidence>
<keyword evidence="2 6" id="KW-0378">Hydrolase</keyword>
<comment type="subcellular location">
    <subcellularLocation>
        <location evidence="1">Membrane</location>
    </subcellularLocation>
</comment>
<evidence type="ECO:0000256" key="4">
    <source>
        <dbReference type="ARBA" id="ARBA00023098"/>
    </source>
</evidence>
<keyword evidence="4 6" id="KW-0443">Lipid metabolism</keyword>
<evidence type="ECO:0000313" key="10">
    <source>
        <dbReference type="Proteomes" id="UP001595457"/>
    </source>
</evidence>
<dbReference type="Gene3D" id="3.40.1090.10">
    <property type="entry name" value="Cytosolic phospholipase A2 catalytic domain"/>
    <property type="match status" value="2"/>
</dbReference>
<dbReference type="PANTHER" id="PTHR14226:SF29">
    <property type="entry name" value="NEUROPATHY TARGET ESTERASE SWS"/>
    <property type="match status" value="1"/>
</dbReference>
<evidence type="ECO:0000256" key="5">
    <source>
        <dbReference type="ARBA" id="ARBA00023136"/>
    </source>
</evidence>
<proteinExistence type="predicted"/>
<dbReference type="InterPro" id="IPR050301">
    <property type="entry name" value="NTE"/>
</dbReference>
<gene>
    <name evidence="9" type="ORF">ACFOJE_08630</name>
</gene>
<dbReference type="RefSeq" id="WP_377813915.1">
    <property type="nucleotide sequence ID" value="NZ_JBHRSJ010000016.1"/>
</dbReference>
<feature type="short sequence motif" description="GXGXXG" evidence="6">
    <location>
        <begin position="46"/>
        <end position="51"/>
    </location>
</feature>
<name>A0ABV7ASM1_9GAMM</name>
<keyword evidence="10" id="KW-1185">Reference proteome</keyword>
<evidence type="ECO:0000259" key="8">
    <source>
        <dbReference type="PROSITE" id="PS51635"/>
    </source>
</evidence>